<feature type="domain" description="Glycoside hydrolase family 5 C-terminal" evidence="6">
    <location>
        <begin position="540"/>
        <end position="620"/>
    </location>
</feature>
<dbReference type="PATRIC" id="fig|229921.5.peg.3012"/>
<dbReference type="PANTHER" id="PTHR31308:SF5">
    <property type="entry name" value="ERGOSTERYL-BETA-GLUCOSIDASE"/>
    <property type="match status" value="1"/>
</dbReference>
<dbReference type="PANTHER" id="PTHR31308">
    <property type="match status" value="1"/>
</dbReference>
<gene>
    <name evidence="7" type="ORF">ADN01_03160</name>
</gene>
<feature type="domain" description="Glycoside hydrolase family 5" evidence="5">
    <location>
        <begin position="54"/>
        <end position="239"/>
    </location>
</feature>
<evidence type="ECO:0000256" key="2">
    <source>
        <dbReference type="ARBA" id="ARBA00022801"/>
    </source>
</evidence>
<dbReference type="InterPro" id="IPR052066">
    <property type="entry name" value="Glycosphingolipid_Hydrolases"/>
</dbReference>
<keyword evidence="8" id="KW-1185">Reference proteome</keyword>
<proteinExistence type="inferred from homology"/>
<accession>A0A0P6Y1W5</accession>
<comment type="similarity">
    <text evidence="1 4">Belongs to the glycosyl hydrolase 5 (cellulase A) family.</text>
</comment>
<comment type="caution">
    <text evidence="7">The sequence shown here is derived from an EMBL/GenBank/DDBJ whole genome shotgun (WGS) entry which is preliminary data.</text>
</comment>
<dbReference type="GO" id="GO:1901136">
    <property type="term" value="P:carbohydrate derivative catabolic process"/>
    <property type="evidence" value="ECO:0007669"/>
    <property type="project" value="UniProtKB-ARBA"/>
</dbReference>
<name>A0A0P6Y1W5_9CHLR</name>
<dbReference type="SUPFAM" id="SSF51445">
    <property type="entry name" value="(Trans)glycosidases"/>
    <property type="match status" value="1"/>
</dbReference>
<dbReference type="InterPro" id="IPR013780">
    <property type="entry name" value="Glyco_hydro_b"/>
</dbReference>
<keyword evidence="3 4" id="KW-0326">Glycosidase</keyword>
<dbReference type="OrthoDB" id="2339329at2"/>
<evidence type="ECO:0000313" key="8">
    <source>
        <dbReference type="Proteomes" id="UP000050501"/>
    </source>
</evidence>
<protein>
    <recommendedName>
        <fullName evidence="9">Glycoside hydrolase family 5 domain-containing protein</fullName>
    </recommendedName>
</protein>
<sequence>MIRTDGPWFKDEANRRLLLRGVNLSGSTKVPCTPNGATHLRENFFDHRTVSFVGRPFPLAEADEHLSRLRRWGFNFLRFLVTWEAIEHAGPGSYDEAYLDYVVQVIRKAAQHGFDVFIDPHQDVWSRFTGGDGAPGWTLEAVGFDLTRLHETGTAFVHAMTAGEYPRMIWPTNYHKLAAATMFTLFFAGNDFAPNTLVDGVPVQEFLQGHYIHAIQQLAIRLKDEPNVIGYDSLNEPHRGFAGLHNLNSIHPPFDFGPSPTPLQSFALGDGISQTVGVYEQGITGRRQVERRKLNSAGVRAWLPGRECIWRAHGVWDVDVNGQPYLLKPDYFTHVDGRKVDFPHDYFRPFANRYARAIRMVHPNAVLFLEGTLGDELPVWGPNDAENIVNATHWYDDITLFLKDYRSWFSVDVESRRLVVGAGSVNKMHARQLGQIKEVSRTRLGDVPTLIGEFGTPMDMKRKRAYRTGDFSAQTQALDDSYRALEANLLNSTLWNYTPDNNNTHGDLWNEEDLSIFSRDQQKDPNDPDSGGRALPAAVRPYARKTSGDLLRMSFDLKKRVFEMAFRHDPQVSAPTEVFVPRLHYPNGCQVVVSDGEYSLDLDAQVLLYQPSAERGEHTLRLTPLG</sequence>
<dbReference type="InterPro" id="IPR001547">
    <property type="entry name" value="Glyco_hydro_5"/>
</dbReference>
<dbReference type="InterPro" id="IPR018087">
    <property type="entry name" value="Glyco_hydro_5_CS"/>
</dbReference>
<dbReference type="Pfam" id="PF18564">
    <property type="entry name" value="Glyco_hydro_5_C"/>
    <property type="match status" value="1"/>
</dbReference>
<dbReference type="RefSeq" id="WP_062416944.1">
    <property type="nucleotide sequence ID" value="NZ_DF967974.1"/>
</dbReference>
<evidence type="ECO:0000313" key="7">
    <source>
        <dbReference type="EMBL" id="KPL89888.1"/>
    </source>
</evidence>
<dbReference type="InterPro" id="IPR041036">
    <property type="entry name" value="GH5_C"/>
</dbReference>
<evidence type="ECO:0000259" key="6">
    <source>
        <dbReference type="Pfam" id="PF18564"/>
    </source>
</evidence>
<dbReference type="Pfam" id="PF00150">
    <property type="entry name" value="Cellulase"/>
    <property type="match status" value="1"/>
</dbReference>
<dbReference type="GO" id="GO:0000272">
    <property type="term" value="P:polysaccharide catabolic process"/>
    <property type="evidence" value="ECO:0007669"/>
    <property type="project" value="InterPro"/>
</dbReference>
<reference evidence="7 8" key="1">
    <citation type="submission" date="2015-07" db="EMBL/GenBank/DDBJ databases">
        <title>Genome sequence of Levilinea saccharolytica DSM 16555.</title>
        <authorList>
            <person name="Hemp J."/>
            <person name="Ward L.M."/>
            <person name="Pace L.A."/>
            <person name="Fischer W.W."/>
        </authorList>
    </citation>
    <scope>NUCLEOTIDE SEQUENCE [LARGE SCALE GENOMIC DNA]</scope>
    <source>
        <strain evidence="7 8">KIBI-1</strain>
    </source>
</reference>
<dbReference type="Proteomes" id="UP000050501">
    <property type="component" value="Unassembled WGS sequence"/>
</dbReference>
<dbReference type="EMBL" id="LGCM01000014">
    <property type="protein sequence ID" value="KPL89888.1"/>
    <property type="molecule type" value="Genomic_DNA"/>
</dbReference>
<dbReference type="AlphaFoldDB" id="A0A0P6Y1W5"/>
<evidence type="ECO:0008006" key="9">
    <source>
        <dbReference type="Google" id="ProtNLM"/>
    </source>
</evidence>
<organism evidence="7 8">
    <name type="scientific">Levilinea saccharolytica</name>
    <dbReference type="NCBI Taxonomy" id="229921"/>
    <lineage>
        <taxon>Bacteria</taxon>
        <taxon>Bacillati</taxon>
        <taxon>Chloroflexota</taxon>
        <taxon>Anaerolineae</taxon>
        <taxon>Anaerolineales</taxon>
        <taxon>Anaerolineaceae</taxon>
        <taxon>Levilinea</taxon>
    </lineage>
</organism>
<dbReference type="PROSITE" id="PS00659">
    <property type="entry name" value="GLYCOSYL_HYDROL_F5"/>
    <property type="match status" value="1"/>
</dbReference>
<dbReference type="GO" id="GO:0008422">
    <property type="term" value="F:beta-glucosidase activity"/>
    <property type="evidence" value="ECO:0007669"/>
    <property type="project" value="TreeGrafter"/>
</dbReference>
<dbReference type="InterPro" id="IPR017853">
    <property type="entry name" value="GH"/>
</dbReference>
<evidence type="ECO:0000259" key="5">
    <source>
        <dbReference type="Pfam" id="PF00150"/>
    </source>
</evidence>
<dbReference type="Gene3D" id="3.20.20.80">
    <property type="entry name" value="Glycosidases"/>
    <property type="match status" value="1"/>
</dbReference>
<keyword evidence="2 4" id="KW-0378">Hydrolase</keyword>
<dbReference type="STRING" id="229921.ADN01_03160"/>
<dbReference type="GO" id="GO:0016042">
    <property type="term" value="P:lipid catabolic process"/>
    <property type="evidence" value="ECO:0007669"/>
    <property type="project" value="UniProtKB-ARBA"/>
</dbReference>
<evidence type="ECO:0000256" key="4">
    <source>
        <dbReference type="RuleBase" id="RU361153"/>
    </source>
</evidence>
<evidence type="ECO:0000256" key="1">
    <source>
        <dbReference type="ARBA" id="ARBA00005641"/>
    </source>
</evidence>
<dbReference type="Gene3D" id="2.60.40.1180">
    <property type="entry name" value="Golgi alpha-mannosidase II"/>
    <property type="match status" value="1"/>
</dbReference>
<evidence type="ECO:0000256" key="3">
    <source>
        <dbReference type="ARBA" id="ARBA00023295"/>
    </source>
</evidence>